<dbReference type="PROSITE" id="PS51891">
    <property type="entry name" value="CENP_V_GFA"/>
    <property type="match status" value="1"/>
</dbReference>
<dbReference type="PANTHER" id="PTHR28620">
    <property type="entry name" value="CENTROMERE PROTEIN V"/>
    <property type="match status" value="1"/>
</dbReference>
<gene>
    <name evidence="5" type="ORF">SCE1572_43235</name>
</gene>
<evidence type="ECO:0000313" key="5">
    <source>
        <dbReference type="EMBL" id="AGP32858.1"/>
    </source>
</evidence>
<dbReference type="PANTHER" id="PTHR28620:SF1">
    <property type="entry name" value="CENP-V_GFA DOMAIN-CONTAINING PROTEIN"/>
    <property type="match status" value="1"/>
</dbReference>
<dbReference type="InterPro" id="IPR052355">
    <property type="entry name" value="CENP-V-like"/>
</dbReference>
<keyword evidence="2" id="KW-0479">Metal-binding</keyword>
<dbReference type="SUPFAM" id="SSF51316">
    <property type="entry name" value="Mss4-like"/>
    <property type="match status" value="1"/>
</dbReference>
<dbReference type="KEGG" id="scu:SCE1572_43235"/>
<evidence type="ECO:0000259" key="4">
    <source>
        <dbReference type="PROSITE" id="PS51891"/>
    </source>
</evidence>
<reference evidence="5 6" key="1">
    <citation type="journal article" date="2013" name="Sci. Rep.">
        <title>Extraordinary expansion of a Sorangium cellulosum genome from an alkaline milieu.</title>
        <authorList>
            <person name="Han K."/>
            <person name="Li Z.F."/>
            <person name="Peng R."/>
            <person name="Zhu L.P."/>
            <person name="Zhou T."/>
            <person name="Wang L.G."/>
            <person name="Li S.G."/>
            <person name="Zhang X.B."/>
            <person name="Hu W."/>
            <person name="Wu Z.H."/>
            <person name="Qin N."/>
            <person name="Li Y.Z."/>
        </authorList>
    </citation>
    <scope>NUCLEOTIDE SEQUENCE [LARGE SCALE GENOMIC DNA]</scope>
    <source>
        <strain evidence="5 6">So0157-2</strain>
    </source>
</reference>
<evidence type="ECO:0000313" key="6">
    <source>
        <dbReference type="Proteomes" id="UP000014803"/>
    </source>
</evidence>
<protein>
    <submittedName>
        <fullName evidence="5">Aldehyde-activating protein</fullName>
    </submittedName>
</protein>
<feature type="domain" description="CENP-V/GFA" evidence="4">
    <location>
        <begin position="30"/>
        <end position="139"/>
    </location>
</feature>
<name>S4XQH1_SORCE</name>
<evidence type="ECO:0000256" key="1">
    <source>
        <dbReference type="ARBA" id="ARBA00005495"/>
    </source>
</evidence>
<dbReference type="GO" id="GO:0016846">
    <property type="term" value="F:carbon-sulfur lyase activity"/>
    <property type="evidence" value="ECO:0007669"/>
    <property type="project" value="InterPro"/>
</dbReference>
<sequence length="143" mass="15743">MREPPRRLAFLRHAASSLWHHAPMTELKTHTGGCHCGKVRYEVKVDLSAPVGVCNCSRCSKLGVMLAFAPADQFTLKQGGDVLTDYQFNKKVIHHTFCSVCGIESFARGIGPDGKEMCAINVRCLDDVDIESLKTMKFDGKSA</sequence>
<keyword evidence="3" id="KW-0862">Zinc</keyword>
<dbReference type="GO" id="GO:0046872">
    <property type="term" value="F:metal ion binding"/>
    <property type="evidence" value="ECO:0007669"/>
    <property type="project" value="UniProtKB-KW"/>
</dbReference>
<evidence type="ECO:0000256" key="3">
    <source>
        <dbReference type="ARBA" id="ARBA00022833"/>
    </source>
</evidence>
<dbReference type="PATRIC" id="fig|1254432.3.peg.9778"/>
<dbReference type="Pfam" id="PF04828">
    <property type="entry name" value="GFA"/>
    <property type="match status" value="1"/>
</dbReference>
<dbReference type="InterPro" id="IPR011057">
    <property type="entry name" value="Mss4-like_sf"/>
</dbReference>
<dbReference type="AlphaFoldDB" id="S4XQH1"/>
<dbReference type="eggNOG" id="COG3791">
    <property type="taxonomic scope" value="Bacteria"/>
</dbReference>
<comment type="similarity">
    <text evidence="1">Belongs to the Gfa family.</text>
</comment>
<dbReference type="Proteomes" id="UP000014803">
    <property type="component" value="Chromosome"/>
</dbReference>
<dbReference type="InterPro" id="IPR006913">
    <property type="entry name" value="CENP-V/GFA"/>
</dbReference>
<dbReference type="HOGENOM" id="CLU_055491_7_2_7"/>
<dbReference type="EMBL" id="CP003969">
    <property type="protein sequence ID" value="AGP32858.1"/>
    <property type="molecule type" value="Genomic_DNA"/>
</dbReference>
<proteinExistence type="inferred from homology"/>
<evidence type="ECO:0000256" key="2">
    <source>
        <dbReference type="ARBA" id="ARBA00022723"/>
    </source>
</evidence>
<dbReference type="STRING" id="1254432.SCE1572_43235"/>
<accession>S4XQH1</accession>
<dbReference type="Gene3D" id="2.170.150.70">
    <property type="match status" value="1"/>
</dbReference>
<organism evidence="5 6">
    <name type="scientific">Sorangium cellulosum So0157-2</name>
    <dbReference type="NCBI Taxonomy" id="1254432"/>
    <lineage>
        <taxon>Bacteria</taxon>
        <taxon>Pseudomonadati</taxon>
        <taxon>Myxococcota</taxon>
        <taxon>Polyangia</taxon>
        <taxon>Polyangiales</taxon>
        <taxon>Polyangiaceae</taxon>
        <taxon>Sorangium</taxon>
    </lineage>
</organism>